<proteinExistence type="predicted"/>
<organism evidence="1 2">
    <name type="scientific">Rhizophagus irregularis</name>
    <dbReference type="NCBI Taxonomy" id="588596"/>
    <lineage>
        <taxon>Eukaryota</taxon>
        <taxon>Fungi</taxon>
        <taxon>Fungi incertae sedis</taxon>
        <taxon>Mucoromycota</taxon>
        <taxon>Glomeromycotina</taxon>
        <taxon>Glomeromycetes</taxon>
        <taxon>Glomerales</taxon>
        <taxon>Glomeraceae</taxon>
        <taxon>Rhizophagus</taxon>
    </lineage>
</organism>
<accession>A0A2N1N4E5</accession>
<reference evidence="1 2" key="2">
    <citation type="submission" date="2017-10" db="EMBL/GenBank/DDBJ databases">
        <title>Extensive intraspecific genome diversity in a model arbuscular mycorrhizal fungus.</title>
        <authorList>
            <person name="Chen E.C.H."/>
            <person name="Morin E."/>
            <person name="Baudet D."/>
            <person name="Noel J."/>
            <person name="Ndikumana S."/>
            <person name="Charron P."/>
            <person name="St-Onge C."/>
            <person name="Giorgi J."/>
            <person name="Grigoriev I.V."/>
            <person name="Roux C."/>
            <person name="Martin F.M."/>
            <person name="Corradi N."/>
        </authorList>
    </citation>
    <scope>NUCLEOTIDE SEQUENCE [LARGE SCALE GENOMIC DNA]</scope>
    <source>
        <strain evidence="1 2">C2</strain>
    </source>
</reference>
<reference evidence="1 2" key="1">
    <citation type="submission" date="2016-04" db="EMBL/GenBank/DDBJ databases">
        <title>Genome analyses suggest a sexual origin of heterokaryosis in a supposedly ancient asexual fungus.</title>
        <authorList>
            <person name="Ropars J."/>
            <person name="Sedzielewska K."/>
            <person name="Noel J."/>
            <person name="Charron P."/>
            <person name="Farinelli L."/>
            <person name="Marton T."/>
            <person name="Kruger M."/>
            <person name="Pelin A."/>
            <person name="Brachmann A."/>
            <person name="Corradi N."/>
        </authorList>
    </citation>
    <scope>NUCLEOTIDE SEQUENCE [LARGE SCALE GENOMIC DNA]</scope>
    <source>
        <strain evidence="1 2">C2</strain>
    </source>
</reference>
<evidence type="ECO:0000313" key="2">
    <source>
        <dbReference type="Proteomes" id="UP000233469"/>
    </source>
</evidence>
<dbReference type="AlphaFoldDB" id="A0A2N1N4E5"/>
<dbReference type="Proteomes" id="UP000233469">
    <property type="component" value="Unassembled WGS sequence"/>
</dbReference>
<protein>
    <submittedName>
        <fullName evidence="1">Uncharacterized protein</fullName>
    </submittedName>
</protein>
<comment type="caution">
    <text evidence="1">The sequence shown here is derived from an EMBL/GenBank/DDBJ whole genome shotgun (WGS) entry which is preliminary data.</text>
</comment>
<dbReference type="EMBL" id="LLXL01000805">
    <property type="protein sequence ID" value="PKK68756.1"/>
    <property type="molecule type" value="Genomic_DNA"/>
</dbReference>
<sequence>MDKRIIKIEDMQDPKPDGYNISAGCLLDLEFPFSFYFIDQIDSFKRYYEEELPKDYDKIDSKDHLKDFKYNLLTSIPQLKDSPFEWKWTSELYFNDFVTVIASRHAVPNSKCPNCGNTIGGIAITQAGYIGEPVNQTLNHSVRSLPSASYRILHLIVRALIGASASQPALAFLRKNNQTATDAERYCMDHIRNDWEILKNILNCLDELELLKHLLPIVKFVQILNSKLGYHLTRQNSKEMDFKTFLEKESDDDENHNSLKTAFDEFRKGGMQLYLL</sequence>
<evidence type="ECO:0000313" key="1">
    <source>
        <dbReference type="EMBL" id="PKK68756.1"/>
    </source>
</evidence>
<gene>
    <name evidence="1" type="ORF">RhiirC2_867096</name>
</gene>
<name>A0A2N1N4E5_9GLOM</name>